<sequence length="16" mass="1837">MELSLLESLNFIVSLE</sequence>
<name>A0A443S4V4_9ACAR</name>
<dbReference type="AlphaFoldDB" id="A0A443S4V4"/>
<dbReference type="EMBL" id="NCKV01008452">
    <property type="protein sequence ID" value="RWS22560.1"/>
    <property type="molecule type" value="Genomic_DNA"/>
</dbReference>
<gene>
    <name evidence="1" type="ORF">B4U80_09604</name>
</gene>
<accession>A0A443S4V4</accession>
<dbReference type="VEuPathDB" id="VectorBase:LDEU009480"/>
<reference evidence="1 2" key="1">
    <citation type="journal article" date="2018" name="Gigascience">
        <title>Genomes of trombidid mites reveal novel predicted allergens and laterally-transferred genes associated with secondary metabolism.</title>
        <authorList>
            <person name="Dong X."/>
            <person name="Chaisiri K."/>
            <person name="Xia D."/>
            <person name="Armstrong S.D."/>
            <person name="Fang Y."/>
            <person name="Donnelly M.J."/>
            <person name="Kadowaki T."/>
            <person name="McGarry J.W."/>
            <person name="Darby A.C."/>
            <person name="Makepeace B.L."/>
        </authorList>
    </citation>
    <scope>NUCLEOTIDE SEQUENCE [LARGE SCALE GENOMIC DNA]</scope>
    <source>
        <strain evidence="1">UoL-UT</strain>
    </source>
</reference>
<evidence type="ECO:0000313" key="2">
    <source>
        <dbReference type="Proteomes" id="UP000288716"/>
    </source>
</evidence>
<dbReference type="Proteomes" id="UP000288716">
    <property type="component" value="Unassembled WGS sequence"/>
</dbReference>
<comment type="caution">
    <text evidence="1">The sequence shown here is derived from an EMBL/GenBank/DDBJ whole genome shotgun (WGS) entry which is preliminary data.</text>
</comment>
<keyword evidence="2" id="KW-1185">Reference proteome</keyword>
<protein>
    <submittedName>
        <fullName evidence="1">Uncharacterized protein</fullName>
    </submittedName>
</protein>
<proteinExistence type="predicted"/>
<organism evidence="1 2">
    <name type="scientific">Leptotrombidium deliense</name>
    <dbReference type="NCBI Taxonomy" id="299467"/>
    <lineage>
        <taxon>Eukaryota</taxon>
        <taxon>Metazoa</taxon>
        <taxon>Ecdysozoa</taxon>
        <taxon>Arthropoda</taxon>
        <taxon>Chelicerata</taxon>
        <taxon>Arachnida</taxon>
        <taxon>Acari</taxon>
        <taxon>Acariformes</taxon>
        <taxon>Trombidiformes</taxon>
        <taxon>Prostigmata</taxon>
        <taxon>Anystina</taxon>
        <taxon>Parasitengona</taxon>
        <taxon>Trombiculoidea</taxon>
        <taxon>Trombiculidae</taxon>
        <taxon>Leptotrombidium</taxon>
    </lineage>
</organism>
<evidence type="ECO:0000313" key="1">
    <source>
        <dbReference type="EMBL" id="RWS22560.1"/>
    </source>
</evidence>